<dbReference type="SUPFAM" id="SSF48317">
    <property type="entry name" value="Acid phosphatase/Vanadium-dependent haloperoxidase"/>
    <property type="match status" value="1"/>
</dbReference>
<proteinExistence type="predicted"/>
<dbReference type="PANTHER" id="PTHR14969">
    <property type="entry name" value="SPHINGOSINE-1-PHOSPHATE PHOSPHOHYDROLASE"/>
    <property type="match status" value="1"/>
</dbReference>
<reference evidence="3 4" key="1">
    <citation type="submission" date="2018-04" db="EMBL/GenBank/DDBJ databases">
        <authorList>
            <person name="Eckel V.P."/>
            <person name="Vogel R.F."/>
        </authorList>
    </citation>
    <scope>NUCLEOTIDE SEQUENCE [LARGE SCALE GENOMIC DNA]</scope>
    <source>
        <strain evidence="4">TMW 2.1764</strain>
    </source>
</reference>
<evidence type="ECO:0000313" key="3">
    <source>
        <dbReference type="EMBL" id="KAE8128779.1"/>
    </source>
</evidence>
<name>A0A5N6S5S0_9BIFI</name>
<dbReference type="EMBL" id="QDAG01000004">
    <property type="protein sequence ID" value="KAE8128779.1"/>
    <property type="molecule type" value="Genomic_DNA"/>
</dbReference>
<dbReference type="Pfam" id="PF01569">
    <property type="entry name" value="PAP2"/>
    <property type="match status" value="1"/>
</dbReference>
<evidence type="ECO:0000256" key="1">
    <source>
        <dbReference type="SAM" id="Phobius"/>
    </source>
</evidence>
<feature type="transmembrane region" description="Helical" evidence="1">
    <location>
        <begin position="67"/>
        <end position="100"/>
    </location>
</feature>
<gene>
    <name evidence="3" type="ORF">DDE84_04825</name>
</gene>
<keyword evidence="1" id="KW-0472">Membrane</keyword>
<dbReference type="SMART" id="SM00014">
    <property type="entry name" value="acidPPc"/>
    <property type="match status" value="1"/>
</dbReference>
<feature type="transmembrane region" description="Helical" evidence="1">
    <location>
        <begin position="107"/>
        <end position="129"/>
    </location>
</feature>
<protein>
    <submittedName>
        <fullName evidence="3">Phosphatase PAP2 family protein</fullName>
    </submittedName>
</protein>
<feature type="transmembrane region" description="Helical" evidence="1">
    <location>
        <begin position="28"/>
        <end position="47"/>
    </location>
</feature>
<dbReference type="Gene3D" id="1.20.144.10">
    <property type="entry name" value="Phosphatidic acid phosphatase type 2/haloperoxidase"/>
    <property type="match status" value="1"/>
</dbReference>
<feature type="transmembrane region" description="Helical" evidence="1">
    <location>
        <begin position="149"/>
        <end position="166"/>
    </location>
</feature>
<evidence type="ECO:0000313" key="4">
    <source>
        <dbReference type="Proteomes" id="UP000325415"/>
    </source>
</evidence>
<dbReference type="InterPro" id="IPR036938">
    <property type="entry name" value="PAP2/HPO_sf"/>
</dbReference>
<dbReference type="PANTHER" id="PTHR14969:SF13">
    <property type="entry name" value="AT30094P"/>
    <property type="match status" value="1"/>
</dbReference>
<keyword evidence="1" id="KW-1133">Transmembrane helix</keyword>
<keyword evidence="4" id="KW-1185">Reference proteome</keyword>
<accession>A0A5N6S5S0</accession>
<dbReference type="InterPro" id="IPR000326">
    <property type="entry name" value="PAP2/HPO"/>
</dbReference>
<dbReference type="AlphaFoldDB" id="A0A5N6S5S0"/>
<comment type="caution">
    <text evidence="3">The sequence shown here is derived from an EMBL/GenBank/DDBJ whole genome shotgun (WGS) entry which is preliminary data.</text>
</comment>
<feature type="domain" description="Phosphatidic acid phosphatase type 2/haloperoxidase" evidence="2">
    <location>
        <begin position="107"/>
        <end position="232"/>
    </location>
</feature>
<keyword evidence="1" id="KW-0812">Transmembrane</keyword>
<organism evidence="3 4">
    <name type="scientific">Bifidobacterium tibiigranuli</name>
    <dbReference type="NCBI Taxonomy" id="2172043"/>
    <lineage>
        <taxon>Bacteria</taxon>
        <taxon>Bacillati</taxon>
        <taxon>Actinomycetota</taxon>
        <taxon>Actinomycetes</taxon>
        <taxon>Bifidobacteriales</taxon>
        <taxon>Bifidobacteriaceae</taxon>
        <taxon>Bifidobacterium</taxon>
    </lineage>
</organism>
<feature type="transmembrane region" description="Helical" evidence="1">
    <location>
        <begin position="186"/>
        <end position="211"/>
    </location>
</feature>
<evidence type="ECO:0000259" key="2">
    <source>
        <dbReference type="SMART" id="SM00014"/>
    </source>
</evidence>
<sequence>MNVMNTLNASNDVLGNLRRRAARPAIRLLLIATLAVLIAVVPLGLILKHSASDYTAEMAMLAEIRRAPTWLVAASQGIATVYAPLVMGPVMAVLVGALLWQSRNMRAAVCAALVAALPLAVTFAVKLIVRRNRPATPLGALAHDPSFPSGHVATAVALSALLLVIMHMRASARAAHGVESSSRGQWAAKILIVILVLLPFVVAVSRLILGVHYPTDVLTSLVLGSLISASAYCLSAPEDVMQVA</sequence>
<dbReference type="Proteomes" id="UP000325415">
    <property type="component" value="Unassembled WGS sequence"/>
</dbReference>